<evidence type="ECO:0000259" key="13">
    <source>
        <dbReference type="PROSITE" id="PS50106"/>
    </source>
</evidence>
<feature type="compositionally biased region" description="Basic and acidic residues" evidence="10">
    <location>
        <begin position="4218"/>
        <end position="4227"/>
    </location>
</feature>
<feature type="compositionally biased region" description="Basic and acidic residues" evidence="10">
    <location>
        <begin position="4704"/>
        <end position="4749"/>
    </location>
</feature>
<evidence type="ECO:0000256" key="3">
    <source>
        <dbReference type="ARBA" id="ARBA00022468"/>
    </source>
</evidence>
<evidence type="ECO:0000313" key="14">
    <source>
        <dbReference type="EMBL" id="KAJ8705921.1"/>
    </source>
</evidence>
<dbReference type="GO" id="GO:0007186">
    <property type="term" value="P:G protein-coupled receptor signaling pathway"/>
    <property type="evidence" value="ECO:0007669"/>
    <property type="project" value="TreeGrafter"/>
</dbReference>
<evidence type="ECO:0008006" key="16">
    <source>
        <dbReference type="Google" id="ProtNLM"/>
    </source>
</evidence>
<dbReference type="Pfam" id="PF09128">
    <property type="entry name" value="RGS-like"/>
    <property type="match status" value="1"/>
</dbReference>
<dbReference type="Pfam" id="PF00130">
    <property type="entry name" value="C1_1"/>
    <property type="match status" value="1"/>
</dbReference>
<dbReference type="InterPro" id="IPR000219">
    <property type="entry name" value="DH_dom"/>
</dbReference>
<dbReference type="PANTHER" id="PTHR45872">
    <property type="entry name" value="RHO GUANINE NUCLEOTIDE EXCHANGE FACTOR 2, ISOFORM D"/>
    <property type="match status" value="1"/>
</dbReference>
<feature type="region of interest" description="Disordered" evidence="10">
    <location>
        <begin position="169"/>
        <end position="208"/>
    </location>
</feature>
<keyword evidence="15" id="KW-1185">Reference proteome</keyword>
<feature type="domain" description="PDZ" evidence="13">
    <location>
        <begin position="15"/>
        <end position="84"/>
    </location>
</feature>
<dbReference type="SUPFAM" id="SSF50156">
    <property type="entry name" value="PDZ domain-like"/>
    <property type="match status" value="1"/>
</dbReference>
<dbReference type="InterPro" id="IPR002219">
    <property type="entry name" value="PKC_DAG/PE"/>
</dbReference>
<evidence type="ECO:0000313" key="15">
    <source>
        <dbReference type="Proteomes" id="UP001231518"/>
    </source>
</evidence>
<evidence type="ECO:0000256" key="1">
    <source>
        <dbReference type="ARBA" id="ARBA00004370"/>
    </source>
</evidence>
<organism evidence="14 15">
    <name type="scientific">Mythimna separata</name>
    <name type="common">Oriental armyworm</name>
    <name type="synonym">Pseudaletia separata</name>
    <dbReference type="NCBI Taxonomy" id="271217"/>
    <lineage>
        <taxon>Eukaryota</taxon>
        <taxon>Metazoa</taxon>
        <taxon>Ecdysozoa</taxon>
        <taxon>Arthropoda</taxon>
        <taxon>Hexapoda</taxon>
        <taxon>Insecta</taxon>
        <taxon>Pterygota</taxon>
        <taxon>Neoptera</taxon>
        <taxon>Endopterygota</taxon>
        <taxon>Lepidoptera</taxon>
        <taxon>Glossata</taxon>
        <taxon>Ditrysia</taxon>
        <taxon>Noctuoidea</taxon>
        <taxon>Noctuidae</taxon>
        <taxon>Noctuinae</taxon>
        <taxon>Hadenini</taxon>
        <taxon>Mythimna</taxon>
    </lineage>
</organism>
<dbReference type="Pfam" id="PF00621">
    <property type="entry name" value="RhoGEF"/>
    <property type="match status" value="1"/>
</dbReference>
<keyword evidence="5" id="KW-0597">Phosphoprotein</keyword>
<accession>A0AAD7Y7R5</accession>
<dbReference type="PANTHER" id="PTHR45872:SF2">
    <property type="entry name" value="RHO GUANINE NUCLEOTIDE EXCHANGE FACTOR 2, ISOFORM D"/>
    <property type="match status" value="1"/>
</dbReference>
<evidence type="ECO:0000256" key="5">
    <source>
        <dbReference type="ARBA" id="ARBA00022553"/>
    </source>
</evidence>
<dbReference type="InterPro" id="IPR036305">
    <property type="entry name" value="RGS_sf"/>
</dbReference>
<dbReference type="SMART" id="SM00109">
    <property type="entry name" value="C1"/>
    <property type="match status" value="1"/>
</dbReference>
<dbReference type="SUPFAM" id="SSF50729">
    <property type="entry name" value="PH domain-like"/>
    <property type="match status" value="1"/>
</dbReference>
<dbReference type="EMBL" id="JARGEI010000029">
    <property type="protein sequence ID" value="KAJ8705921.1"/>
    <property type="molecule type" value="Genomic_DNA"/>
</dbReference>
<dbReference type="GO" id="GO:0005096">
    <property type="term" value="F:GTPase activator activity"/>
    <property type="evidence" value="ECO:0007669"/>
    <property type="project" value="UniProtKB-KW"/>
</dbReference>
<dbReference type="SUPFAM" id="SSF48097">
    <property type="entry name" value="Regulator of G-protein signaling, RGS"/>
    <property type="match status" value="1"/>
</dbReference>
<dbReference type="InterPro" id="IPR044926">
    <property type="entry name" value="RGS_subdomain_2"/>
</dbReference>
<evidence type="ECO:0000256" key="8">
    <source>
        <dbReference type="ARBA" id="ARBA00023136"/>
    </source>
</evidence>
<dbReference type="InterPro" id="IPR015212">
    <property type="entry name" value="RGS-like_dom"/>
</dbReference>
<comment type="subcellular location">
    <subcellularLocation>
        <location evidence="2">Cytoplasm</location>
    </subcellularLocation>
    <subcellularLocation>
        <location evidence="1">Membrane</location>
    </subcellularLocation>
</comment>
<name>A0AAD7Y7R5_MYTSE</name>
<dbReference type="GO" id="GO:0001664">
    <property type="term" value="F:G protein-coupled receptor binding"/>
    <property type="evidence" value="ECO:0007669"/>
    <property type="project" value="TreeGrafter"/>
</dbReference>
<evidence type="ECO:0000256" key="7">
    <source>
        <dbReference type="ARBA" id="ARBA00022833"/>
    </source>
</evidence>
<dbReference type="Proteomes" id="UP001231518">
    <property type="component" value="Chromosome 26"/>
</dbReference>
<feature type="domain" description="Phorbol-ester/DAG-type" evidence="12">
    <location>
        <begin position="4050"/>
        <end position="4100"/>
    </location>
</feature>
<keyword evidence="9" id="KW-0175">Coiled coil</keyword>
<feature type="compositionally biased region" description="Polar residues" evidence="10">
    <location>
        <begin position="223"/>
        <end position="237"/>
    </location>
</feature>
<feature type="compositionally biased region" description="Polar residues" evidence="10">
    <location>
        <begin position="4681"/>
        <end position="4698"/>
    </location>
</feature>
<dbReference type="CDD" id="cd00160">
    <property type="entry name" value="RhoGEF"/>
    <property type="match status" value="1"/>
</dbReference>
<evidence type="ECO:0000256" key="4">
    <source>
        <dbReference type="ARBA" id="ARBA00022490"/>
    </source>
</evidence>
<dbReference type="SUPFAM" id="SSF48065">
    <property type="entry name" value="DBL homology domain (DH-domain)"/>
    <property type="match status" value="1"/>
</dbReference>
<evidence type="ECO:0000256" key="10">
    <source>
        <dbReference type="SAM" id="MobiDB-lite"/>
    </source>
</evidence>
<dbReference type="Pfam" id="PF00595">
    <property type="entry name" value="PDZ"/>
    <property type="match status" value="1"/>
</dbReference>
<keyword evidence="8" id="KW-0472">Membrane</keyword>
<evidence type="ECO:0000256" key="6">
    <source>
        <dbReference type="ARBA" id="ARBA00022723"/>
    </source>
</evidence>
<keyword evidence="3" id="KW-0343">GTPase activation</keyword>
<dbReference type="Gene3D" id="1.10.167.10">
    <property type="entry name" value="Regulator of G-protein Signalling 4, domain 2"/>
    <property type="match status" value="1"/>
</dbReference>
<dbReference type="Pfam" id="PF17838">
    <property type="entry name" value="PH_16"/>
    <property type="match status" value="1"/>
</dbReference>
<dbReference type="Gene3D" id="1.20.900.10">
    <property type="entry name" value="Dbl homology (DH) domain"/>
    <property type="match status" value="1"/>
</dbReference>
<feature type="compositionally biased region" description="Basic and acidic residues" evidence="10">
    <location>
        <begin position="5028"/>
        <end position="5044"/>
    </location>
</feature>
<dbReference type="PROSITE" id="PS50081">
    <property type="entry name" value="ZF_DAG_PE_2"/>
    <property type="match status" value="1"/>
</dbReference>
<keyword evidence="7" id="KW-0862">Zinc</keyword>
<protein>
    <recommendedName>
        <fullName evidence="16">PDZ domain-containing protein</fullName>
    </recommendedName>
</protein>
<feature type="compositionally biased region" description="Polar residues" evidence="10">
    <location>
        <begin position="4273"/>
        <end position="4285"/>
    </location>
</feature>
<feature type="region of interest" description="Disordered" evidence="10">
    <location>
        <begin position="5028"/>
        <end position="5065"/>
    </location>
</feature>
<dbReference type="GO" id="GO:0005737">
    <property type="term" value="C:cytoplasm"/>
    <property type="evidence" value="ECO:0007669"/>
    <property type="project" value="UniProtKB-SubCell"/>
</dbReference>
<dbReference type="InterPro" id="IPR035899">
    <property type="entry name" value="DBL_dom_sf"/>
</dbReference>
<evidence type="ECO:0000259" key="11">
    <source>
        <dbReference type="PROSITE" id="PS50010"/>
    </source>
</evidence>
<keyword evidence="6" id="KW-0479">Metal-binding</keyword>
<dbReference type="Gene3D" id="3.30.60.20">
    <property type="match status" value="1"/>
</dbReference>
<comment type="caution">
    <text evidence="14">The sequence shown here is derived from an EMBL/GenBank/DDBJ whole genome shotgun (WGS) entry which is preliminary data.</text>
</comment>
<evidence type="ECO:0000256" key="9">
    <source>
        <dbReference type="SAM" id="Coils"/>
    </source>
</evidence>
<dbReference type="InterPro" id="IPR041020">
    <property type="entry name" value="PH_16"/>
</dbReference>
<reference evidence="14" key="1">
    <citation type="submission" date="2023-03" db="EMBL/GenBank/DDBJ databases">
        <title>Chromosome-level genomes of two armyworms, Mythimna separata and Mythimna loreyi, provide insights into the biosynthesis and reception of sex pheromones.</title>
        <authorList>
            <person name="Zhao H."/>
        </authorList>
    </citation>
    <scope>NUCLEOTIDE SEQUENCE</scope>
    <source>
        <strain evidence="14">BeijingLab</strain>
        <tissue evidence="14">Pupa</tissue>
    </source>
</reference>
<dbReference type="GO" id="GO:0005085">
    <property type="term" value="F:guanyl-nucleotide exchange factor activity"/>
    <property type="evidence" value="ECO:0007669"/>
    <property type="project" value="InterPro"/>
</dbReference>
<sequence length="5065" mass="519813">MLGGAGSPGGDDLLTVTVVRDEHGYGMKVSGDNPVYVQSVKEHGAAWRAGLRAGDRILRVDSVPVHHHTHQQVVHMIRANPTTVLTVQQNSSRHKTPITAPVPVNSEKQRQLEVSKVHTVRLMLEQEQKFIRDLRNELLKVPDVRKQTQLESAEQRCSKLQHEIDTIMAGQPLEAAPSTPRPRNKTTLDKPSPVPNTGFLSGLPRSLSNLTGQSLRNLRQARTNKIQQENTPPLVRQNSDESNNKRRHVHNNTVPMVPTTCLDNVTPPPLPPRSIERPKRNPLSPNLSPPPINPLAKPKPSGVNSTASPSHKQYYKGRYYPGEKLMHQSMPAYDAKQLRRSSHSLDGELDGPQPNSIAMQMSYPLVNVPPPPLQTDNRTGVPVLHMRSRSSPEQLDHDLKRSSLGPSPLIGAMSLTPGASSPCAAPLAPCGSPLHKECCDRDTPPPGTPPPPYHTNTQVSCCPSPASLGPSPLIGAMSLTPGASSPCAAPLAPCGSPLHKECCDRDTPPPGTPPPPYHTNTQVSCCPSPASLGPSPLIGAMSLTPGASSPCAAPLAPCGSPLHKECCDRDTPPPGTPPPPYHTNTQVSCCPSPASLGPSPLIGAMSLTPGASSPCAAPLAPCGSPLHKECCDRDTPPPGTPPPPYHTNTQVSCCPSPASLGPSPLIGAMSLTPGASSPCAAPLAPCGSPLHKECCDRDTPPPGTPPPPYHTNTQVSCCPSPASLGPSPLIGAMSLTPGASSPCAAPLAPCGSPLHKECCDRDTPPPGTPPPPYHTNTQVSCCPSPASLGPSPLIGAMSLTPGASSPCAAPLAPCGSPLHKECCDRDTPPPGTPPPPYHTNTQVSCCPSPASLGPSPLIGAMSLTPGASSPCAAPLAPCGSPLHKECCDRDTPPPGTPPPPYHTNTQVSCCPSPASLGPSPLIGAMSLTPGASSPCAAPLAPCGSPLHKECCDRDTPPPGTPPPPYHTNTQVSCCPSPASLGPSPLIGAMSLTPGASSPCAAPLAPCGSPLHKECCDRDTPPPGTPPPPYHTNTQVSCCPSPASLGPSPLIGAMSLTPGASSPCAAPLAPCGSPLHKECCDRDTPPPGTPPPPYHTNTQVSCCPSPASLGPSPLIGAMSLTPGASSPCAAPLAPCGSPLHKECCDRDTPPPGTPPPPYHTNTQVSCCPSPASLGPSPLIGAMSLTPGASSPCAAPLAPCGSPLHKECCDRDTPPPGTPPPPYHTNTQVSCCPSPASLGPSPLIGAMSLTPGASSPCAAPLAPCGSPLHKECCDRDTPPPGTPPPPYHTNTQVSCCPSPASLGPSPLIGAMSLTPGASSPCAAPLAPCGSPLHKECCDRDTPPPGTPPPPYHTNTQVSCCPSPASLGPSPLIGAMSLTPGASSPCAAPLAPCGSPLHKECCDRDTPPPGTPPPPYHTNTQVSCCPSPASLGPSPLIGAMSLTPGASSPCAAPLAPCGSPLHKECCDRDTPPPGTPPPPYHTNTQVSCCPSPASLGPSPLIGAMSLTPGASSPCAAPLAPCGSPLHKECCDRDTPPPGTPPPPYHTNTQVSCCPSPASLGPSPLIGAMSLTPGASSPCAAPLAPCGSPLHKECCDRDTPPPGTPPPPYHTNTQVSCCPSPASLGPSPLIGAMSLTPGASSPCAAPLAPCGSPLHKECCDRDTPPPGTPPPPYHTNTQVSCCPSPASLGPSPLIGAMSLTPGASSPCAAPLAPCGSPLHKECCDRDTPPPGTPPPPYHTNTQVSCCPSPASLGPSPLIGAMSLTPGASSPCAAPLAPCGSPLHKECCDRDTPPPGTPPPPYHTNTQVSCCPSPASLGPSPLIGAMSLTPGASSPCAAPLAPCGSPLHKECCDRDTPPPGTPPPPYHTNTQVSCCPSPASLGPSPLIGAMSLTPGASSPCAAPLAPCGSPLHKECCDRDTPPPGTPPPPYHTNTQVSCCPSPASLGPSPLIGAMSLTPGASSPCAAPLAPCGSPLHKECCDRDTPPPGTPPPPYHTNTQVSCCPSPASLGPSPLIGAMSLTPGASSPCAAPLAPCGSPLHKECCDRDTPPPGTPPPPYHTNTQVSCCPSPASLGPSPLIGAMSLTPGASSPCAAPLAPCGSPLHKECCDRDTPPPGTPPPPYHTNTQVSCCPSPASLGPSPLIGAMSLTPGASSPCAAPLAPCGSPLHKECCDRDTPPPGTPPPPYHTNTQVSCCPSPASLGPSPLIGAMSLTPGASSPCAAPLAPCGSPLHKECCDRDTPPPGTPPPPYHTNTQVSCCPSPASLGPSPLIGAMSLTPGASSPCAAPLAPCGSPLHKECCDRDTPPPGTPPPPYHTNTQVSCCPSPASLGPSPLIGAMSLTPGASSPCAAPLAPCGSPLHKECCDRDTPPPGTPPPPYHTNTQVSCCPSPASLGPSPLIGAMSLTPGASSPCAAPLAPCGSPLHKECCDRDTPPPGTPPPPYHTNTQVSCCPSPASLGPSPLIGAMSLTPGASSPCAAPLAPCGSPLHKECCDRDTPPPGTPPPPYHTNTQVSCCPSPASLGPSPLIGAMSLTPGASSPCAAPLAPCGSPLHKECCDRDTPPPGTPPPPYHTNTQVSCCPSPASLGPSPLIGAMSLTPGASSPCAAPLAPCGSPLHKECCDRDTPPPGTPPPPYHTNTQVSCCPSPASLGPSPLIGAMSLTPGASSPCAAPLAPCGSPLHKECCDRDTPPPGTPPPPYHTNTQVSCCPSPASLGPSPLIGAMSLTPGASSPCAAPLTPCGSPLHKECCDRDTPPPGTPPPPYHTNTQVSCCPSPASLGPSPLIGAMSLTPGASSPCAAPLAPCGSPLHKECCDRDTPPPGTPPPPYHTNTQVSCCPSPASLGPSPLIGAMSLTPGASSPCAAPLAPCGSPLHKECCDRDTPPPGTPPPPYHTNTQVSCCPSPASLGPSPLIGAMSLTPGASSPCAAPLAPCGSPLHKECCDRDTPPPGTPPPPYHTNTQVSCCPSPASLGPSPLIGAMSLTPGASSPCAAPLAPCGSPLHKECCDRDTPPPGTPPPPYHTNTQVSCCPSPASLGPSPLIGAMSLTPGASSPCAAPLAPCGSPLHKECCDRDTPPPGTPPPPYHTNTQVSCCPSPASLGPSPLIGAMSLTPGASSPCAAPLAPCGSPLHKECCDRDTPPPGTPPPPYHTNTQVSCCPSPASLGPSPLIGAMSLTPGASSPCAAPLAPCGSPLHKECCDRDTPPPGTPPPPYHTNTQVSCCPSPASLGPSPLIGAMSLTPGASSPCAAPLAPCGSPLHKECCDRDTPPPGTPPPPYHTNTQVSCCPSPASLGPSPLIGAMSLTPGASSPCAAPLAPCGSPLHKECCDRDTPPPGTPPPPYHTNTQVSCCPSPASLGPSPLIGAMSLTPGASSPCAAPLAPCGSPLHKECCDRDTPPPGTPPPPYHTNTQVSCCPSPASLGPSPLIGAMSLTPGASSPCAAPLAPCGSPLHKECCDRDTPPPGTPPPPYHTNTQVSCCPSPASLGPSPLIGAMSLTPGASSPCAAPLAPCGSPLHKECCDRDTPPPGTPPPPYHTNTQVSCCPSPASLGPSPLIGAMSLTPGASSPCAAPLAPCGSPLHKECCDRDTPPPGTPPPPYHTNTQVSCCPSPASLGPSPLIGAMSLTPGASSPCAAPLAPCGSPLHKECCDRDTPPPGTPPPPYHTNTQVSCCPSPASLGPSPLIGAMSLTPGASSPCAAPLAPCGSPLHKECCDRDTPPPGTPPPPYHTNTQVSCCPSPASLGPSPLIGAMSLTPGASSPCAAPLAPCGSPLHKECCDRDTPPPGTPPPPYHTNTQPCADPQRAIISMEEDDSPASDTSTYSGLFSNLRSVRESKARTAVLLNWLLGERRCACACLLLVLTDGYRGATGVHTHTLRRWAYEIHSTFLVPNAALQLSGVDENMANEIEHVLVNEFDKEELLRNVFRKARQRAKDELSQQLTEFQVKRQVGLGTLYGPEDCVIDKCDVDKAQELIVVEQLMCGQLRSLSAAGGAACASAHHDAHATLMAALIAAALCLHCRPASVAAAVGGSRASFLQRDKLYKQRVKQITKQHSQPFVVRGHHLQLQALTSVAHCHHCDNIIWGLAPQAYVCTDCKLRVHRTCARSVEEGCCLDGEHHNNRISRFMERIHANNQPTNLDVNDKKSRKTSGTSHFLNMERSFRKAEDDPPWEQTLTPSVIGESRREGSTDEPTAPDADVDTSDANTKEPDKDNNWRSPAIGGARGVNRAESCRERDAPRRGKHRNASDPNRLTAHNNHDLEPGAATAPSGSSSSSSLSSRSNESNTVAAEQQASQSDWSEEEEPLAAQWADSLPPQALDTLDLSSTLRKRQEVIHELIVSEGSHVRWLRVLGVVFLRPLERSGHLLAGDELKSLFPNLPAVRERHSRLYSDLRTARNEADNHLVQIRPVADALLNALGDSGYASCVSKFCRGQRMALDALRERRRKSKELHQFLAAREQQPLCGRLQLKDMLACVWQRLTKYQLLLEGILKTVTEAEETEEDLARLRRAHDVARDVLHRVDTAIRTAENEHRLKTIQSKLEVRVPSTGEWEELRRLDLTQHTLRNEGELTLRNDSSKRINVLALMLEDSLVLLQRESDKFILKPIPQPSQSLMLSPLIKWDKVLFRPNAAVRNTFFLMNINGVQMHELSANSAPEYTSWVKHIQEAPLAKLTELKSTITPAHAHPRPAEDSGVNVSRNPSDASEKSSSTAPDEPVEPEKERVSVERTSVERDDKRDEDKRSAERESSAENAEVKEEKEDKHKPRRPTVGRISTHGASPGALESPRAIQVLAPAATAARTAHRAFTDQERLRRLDDVISRALRAKSSIVGSVLGVPPNSFAQFADLAVADALGEVDVCGELRMSGARLSRSSSRDDDAAAAGDLHQLLLAAHAQATQLTRSLQRALNVTEAETVAARAGSGRCDSCRRPQPLAHEHESFELVACGDEVAELAASPACTDTLEKEVADALGDLSAMSHDESGGERDSAEDALECSGSAALLASRLVSVSCGLQATLARAVSSLSATSADRAAREELVVLREQNDRLRARTSNDQHTTEEISVPKAGLDPSIQEQPSNGG</sequence>
<evidence type="ECO:0000256" key="2">
    <source>
        <dbReference type="ARBA" id="ARBA00004496"/>
    </source>
</evidence>
<dbReference type="InterPro" id="IPR046349">
    <property type="entry name" value="C1-like_sf"/>
</dbReference>
<gene>
    <name evidence="14" type="ORF">PYW07_010698</name>
</gene>
<feature type="region of interest" description="Disordered" evidence="10">
    <location>
        <begin position="4122"/>
        <end position="4301"/>
    </location>
</feature>
<dbReference type="InterPro" id="IPR036034">
    <property type="entry name" value="PDZ_sf"/>
</dbReference>
<feature type="compositionally biased region" description="Low complexity" evidence="10">
    <location>
        <begin position="4257"/>
        <end position="4272"/>
    </location>
</feature>
<dbReference type="GO" id="GO:0046872">
    <property type="term" value="F:metal ion binding"/>
    <property type="evidence" value="ECO:0007669"/>
    <property type="project" value="UniProtKB-KW"/>
</dbReference>
<feature type="domain" description="DH" evidence="11">
    <location>
        <begin position="4317"/>
        <end position="4511"/>
    </location>
</feature>
<feature type="compositionally biased region" description="Basic and acidic residues" evidence="10">
    <location>
        <begin position="4193"/>
        <end position="4202"/>
    </location>
</feature>
<dbReference type="PROSITE" id="PS50010">
    <property type="entry name" value="DH_2"/>
    <property type="match status" value="1"/>
</dbReference>
<dbReference type="SUPFAM" id="SSF57889">
    <property type="entry name" value="Cysteine-rich domain"/>
    <property type="match status" value="1"/>
</dbReference>
<dbReference type="InterPro" id="IPR001478">
    <property type="entry name" value="PDZ"/>
</dbReference>
<feature type="region of interest" description="Disordered" evidence="10">
    <location>
        <begin position="223"/>
        <end position="315"/>
    </location>
</feature>
<dbReference type="SMART" id="SM00325">
    <property type="entry name" value="RhoGEF"/>
    <property type="match status" value="1"/>
</dbReference>
<dbReference type="Gene3D" id="2.30.29.30">
    <property type="entry name" value="Pleckstrin-homology domain (PH domain)/Phosphotyrosine-binding domain (PTB)"/>
    <property type="match status" value="1"/>
</dbReference>
<dbReference type="GO" id="GO:0016020">
    <property type="term" value="C:membrane"/>
    <property type="evidence" value="ECO:0007669"/>
    <property type="project" value="UniProtKB-SubCell"/>
</dbReference>
<evidence type="ECO:0000259" key="12">
    <source>
        <dbReference type="PROSITE" id="PS50081"/>
    </source>
</evidence>
<proteinExistence type="predicted"/>
<feature type="region of interest" description="Disordered" evidence="10">
    <location>
        <begin position="4668"/>
        <end position="4771"/>
    </location>
</feature>
<feature type="compositionally biased region" description="Polar residues" evidence="10">
    <location>
        <begin position="302"/>
        <end position="311"/>
    </location>
</feature>
<dbReference type="SMART" id="SM00228">
    <property type="entry name" value="PDZ"/>
    <property type="match status" value="1"/>
</dbReference>
<feature type="coiled-coil region" evidence="9">
    <location>
        <begin position="4477"/>
        <end position="4504"/>
    </location>
</feature>
<keyword evidence="4" id="KW-0963">Cytoplasm</keyword>
<dbReference type="InterPro" id="IPR011993">
    <property type="entry name" value="PH-like_dom_sf"/>
</dbReference>
<dbReference type="Gene3D" id="2.30.42.10">
    <property type="match status" value="1"/>
</dbReference>
<dbReference type="PROSITE" id="PS50106">
    <property type="entry name" value="PDZ"/>
    <property type="match status" value="1"/>
</dbReference>